<proteinExistence type="predicted"/>
<keyword evidence="1" id="KW-0805">Transcription regulation</keyword>
<organism evidence="5 6">
    <name type="scientific">Oscillibacter valericigenes</name>
    <dbReference type="NCBI Taxonomy" id="351091"/>
    <lineage>
        <taxon>Bacteria</taxon>
        <taxon>Bacillati</taxon>
        <taxon>Bacillota</taxon>
        <taxon>Clostridia</taxon>
        <taxon>Eubacteriales</taxon>
        <taxon>Oscillospiraceae</taxon>
        <taxon>Oscillibacter</taxon>
    </lineage>
</organism>
<dbReference type="SUPFAM" id="SSF51215">
    <property type="entry name" value="Regulatory protein AraC"/>
    <property type="match status" value="1"/>
</dbReference>
<reference evidence="5 6" key="1">
    <citation type="journal article" date="2021" name="Sci. Rep.">
        <title>The distribution of antibiotic resistance genes in chicken gut microbiota commensals.</title>
        <authorList>
            <person name="Juricova H."/>
            <person name="Matiasovicova J."/>
            <person name="Kubasova T."/>
            <person name="Cejkova D."/>
            <person name="Rychlik I."/>
        </authorList>
    </citation>
    <scope>NUCLEOTIDE SEQUENCE [LARGE SCALE GENOMIC DNA]</scope>
    <source>
        <strain evidence="5 6">An411</strain>
    </source>
</reference>
<dbReference type="InterPro" id="IPR018060">
    <property type="entry name" value="HTH_AraC"/>
</dbReference>
<protein>
    <submittedName>
        <fullName evidence="5">AraC family transcriptional regulator</fullName>
    </submittedName>
</protein>
<keyword evidence="3" id="KW-0804">Transcription</keyword>
<accession>A0ABS2FV46</accession>
<keyword evidence="2" id="KW-0238">DNA-binding</keyword>
<evidence type="ECO:0000256" key="2">
    <source>
        <dbReference type="ARBA" id="ARBA00023125"/>
    </source>
</evidence>
<dbReference type="EMBL" id="JACSNX010000004">
    <property type="protein sequence ID" value="MBM6850726.1"/>
    <property type="molecule type" value="Genomic_DNA"/>
</dbReference>
<evidence type="ECO:0000259" key="4">
    <source>
        <dbReference type="PROSITE" id="PS01124"/>
    </source>
</evidence>
<dbReference type="InterPro" id="IPR009057">
    <property type="entry name" value="Homeodomain-like_sf"/>
</dbReference>
<dbReference type="PANTHER" id="PTHR46796:SF2">
    <property type="entry name" value="TRANSCRIPTIONAL REGULATORY PROTEIN"/>
    <property type="match status" value="1"/>
</dbReference>
<comment type="caution">
    <text evidence="5">The sequence shown here is derived from an EMBL/GenBank/DDBJ whole genome shotgun (WGS) entry which is preliminary data.</text>
</comment>
<dbReference type="InterPro" id="IPR050204">
    <property type="entry name" value="AraC_XylS_family_regulators"/>
</dbReference>
<evidence type="ECO:0000256" key="1">
    <source>
        <dbReference type="ARBA" id="ARBA00023015"/>
    </source>
</evidence>
<dbReference type="InterPro" id="IPR014710">
    <property type="entry name" value="RmlC-like_jellyroll"/>
</dbReference>
<dbReference type="RefSeq" id="WP_204803019.1">
    <property type="nucleotide sequence ID" value="NZ_JACSNX010000004.1"/>
</dbReference>
<dbReference type="PANTHER" id="PTHR46796">
    <property type="entry name" value="HTH-TYPE TRANSCRIPTIONAL ACTIVATOR RHAS-RELATED"/>
    <property type="match status" value="1"/>
</dbReference>
<evidence type="ECO:0000313" key="6">
    <source>
        <dbReference type="Proteomes" id="UP000719500"/>
    </source>
</evidence>
<dbReference type="InterPro" id="IPR003313">
    <property type="entry name" value="AraC-bd"/>
</dbReference>
<sequence>MRQTMRTARHDPVLGLDAYCLRGLERPFPSHFHGHYVIGVVERGTRTLTCGRRREAIGPGDVLLLNPGDSHGCVREDGALDYRGLNIPRDTMMSLAEEITGRRILPDFTRPVVRDRELARRLRDLHRAVLEDGSPLRLEEALVLAFGRLLPDYAGQAETAACRAEVARACVFMRDRFAQPLTLADISRQAGLSKSALVRAFAREKGITPYRYLLALRVDRARHLLERGLSPAETALAAGFSDQSHFTNYFTAYTGLTPGAYRALFREERERG</sequence>
<dbReference type="InterPro" id="IPR037923">
    <property type="entry name" value="HTH-like"/>
</dbReference>
<gene>
    <name evidence="5" type="ORF">H9X91_04650</name>
</gene>
<feature type="domain" description="HTH araC/xylS-type" evidence="4">
    <location>
        <begin position="167"/>
        <end position="264"/>
    </location>
</feature>
<keyword evidence="6" id="KW-1185">Reference proteome</keyword>
<dbReference type="Pfam" id="PF02311">
    <property type="entry name" value="AraC_binding"/>
    <property type="match status" value="1"/>
</dbReference>
<dbReference type="Gene3D" id="2.60.120.10">
    <property type="entry name" value="Jelly Rolls"/>
    <property type="match status" value="1"/>
</dbReference>
<dbReference type="Pfam" id="PF12833">
    <property type="entry name" value="HTH_18"/>
    <property type="match status" value="1"/>
</dbReference>
<dbReference type="PROSITE" id="PS01124">
    <property type="entry name" value="HTH_ARAC_FAMILY_2"/>
    <property type="match status" value="1"/>
</dbReference>
<dbReference type="Gene3D" id="1.10.10.60">
    <property type="entry name" value="Homeodomain-like"/>
    <property type="match status" value="2"/>
</dbReference>
<dbReference type="SMART" id="SM00342">
    <property type="entry name" value="HTH_ARAC"/>
    <property type="match status" value="1"/>
</dbReference>
<evidence type="ECO:0000313" key="5">
    <source>
        <dbReference type="EMBL" id="MBM6850726.1"/>
    </source>
</evidence>
<dbReference type="SUPFAM" id="SSF46689">
    <property type="entry name" value="Homeodomain-like"/>
    <property type="match status" value="2"/>
</dbReference>
<dbReference type="Proteomes" id="UP000719500">
    <property type="component" value="Unassembled WGS sequence"/>
</dbReference>
<evidence type="ECO:0000256" key="3">
    <source>
        <dbReference type="ARBA" id="ARBA00023163"/>
    </source>
</evidence>
<name>A0ABS2FV46_9FIRM</name>